<organism evidence="5 6">
    <name type="scientific">Anaerosacchariphilus polymeriproducens</name>
    <dbReference type="NCBI Taxonomy" id="1812858"/>
    <lineage>
        <taxon>Bacteria</taxon>
        <taxon>Bacillati</taxon>
        <taxon>Bacillota</taxon>
        <taxon>Clostridia</taxon>
        <taxon>Lachnospirales</taxon>
        <taxon>Lachnospiraceae</taxon>
        <taxon>Anaerosacchariphilus</taxon>
    </lineage>
</organism>
<evidence type="ECO:0000256" key="2">
    <source>
        <dbReference type="ARBA" id="ARBA00023004"/>
    </source>
</evidence>
<dbReference type="SUPFAM" id="SSF51430">
    <property type="entry name" value="NAD(P)-linked oxidoreductase"/>
    <property type="match status" value="1"/>
</dbReference>
<name>A0A371ASB4_9FIRM</name>
<protein>
    <submittedName>
        <fullName evidence="5">Aldo/keto reductase</fullName>
    </submittedName>
</protein>
<dbReference type="PANTHER" id="PTHR43312">
    <property type="entry name" value="D-THREO-ALDOSE 1-DEHYDROGENASE"/>
    <property type="match status" value="1"/>
</dbReference>
<dbReference type="InterPro" id="IPR020471">
    <property type="entry name" value="AKR"/>
</dbReference>
<dbReference type="EMBL" id="QRCT01000049">
    <property type="protein sequence ID" value="RDU22445.1"/>
    <property type="molecule type" value="Genomic_DNA"/>
</dbReference>
<keyword evidence="1" id="KW-0479">Metal-binding</keyword>
<keyword evidence="6" id="KW-1185">Reference proteome</keyword>
<dbReference type="AlphaFoldDB" id="A0A371ASB4"/>
<dbReference type="OrthoDB" id="9773828at2"/>
<comment type="caution">
    <text evidence="5">The sequence shown here is derived from an EMBL/GenBank/DDBJ whole genome shotgun (WGS) entry which is preliminary data.</text>
</comment>
<dbReference type="CDD" id="cd19096">
    <property type="entry name" value="AKR_Fe-S_oxidoreductase"/>
    <property type="match status" value="1"/>
</dbReference>
<dbReference type="RefSeq" id="WP_115482855.1">
    <property type="nucleotide sequence ID" value="NZ_QRCT01000049.1"/>
</dbReference>
<dbReference type="InterPro" id="IPR036812">
    <property type="entry name" value="NAD(P)_OxRdtase_dom_sf"/>
</dbReference>
<dbReference type="InterPro" id="IPR017896">
    <property type="entry name" value="4Fe4S_Fe-S-bd"/>
</dbReference>
<evidence type="ECO:0000256" key="1">
    <source>
        <dbReference type="ARBA" id="ARBA00022723"/>
    </source>
</evidence>
<dbReference type="GO" id="GO:0051536">
    <property type="term" value="F:iron-sulfur cluster binding"/>
    <property type="evidence" value="ECO:0007669"/>
    <property type="project" value="UniProtKB-KW"/>
</dbReference>
<dbReference type="Gene3D" id="3.20.20.100">
    <property type="entry name" value="NADP-dependent oxidoreductase domain"/>
    <property type="match status" value="1"/>
</dbReference>
<evidence type="ECO:0000256" key="3">
    <source>
        <dbReference type="ARBA" id="ARBA00023014"/>
    </source>
</evidence>
<dbReference type="SUPFAM" id="SSF54862">
    <property type="entry name" value="4Fe-4S ferredoxins"/>
    <property type="match status" value="1"/>
</dbReference>
<dbReference type="PROSITE" id="PS00198">
    <property type="entry name" value="4FE4S_FER_1"/>
    <property type="match status" value="1"/>
</dbReference>
<sequence>MNYRENSKNGDKLSILGYGCLRFTKKGNNIDQEKAEKEMLYALQNGVNYFDTAYTYGGSEVALGKFLAKGYRKDVFIATKLPHYLCKSYEDFDRFFSEELERLQTDYIDYYLMHMITDLTSFNRLKELGIEKWIQDKKENGQIKNIGFSYHGGKEGFIQVIDVYDWDFCQIQYNYLDEHAQAGVEGLKYASLKGLPVIIMEPLRGGKLVFGLPEQAVNYFKKEDKSKTPAEWGLRWLWNQPEVTVVLSGMNTLEQVNENVRIASETQAGELTAKQYEMFEQVIKEIKKVEKVGCTGCGYCMPCPQGVDIPVCFRCYNTKYMDGAYKALKEYILCTTLKINPSNASKCIQCGKCEKNCPQGISIRKELKNVKKNLETPMYKIAKTIMKLRMKY</sequence>
<proteinExistence type="predicted"/>
<dbReference type="PRINTS" id="PR00069">
    <property type="entry name" value="ALDKETRDTASE"/>
</dbReference>
<gene>
    <name evidence="5" type="ORF">DWV06_14230</name>
</gene>
<dbReference type="GO" id="GO:0046872">
    <property type="term" value="F:metal ion binding"/>
    <property type="evidence" value="ECO:0007669"/>
    <property type="project" value="UniProtKB-KW"/>
</dbReference>
<dbReference type="Proteomes" id="UP000255036">
    <property type="component" value="Unassembled WGS sequence"/>
</dbReference>
<dbReference type="InterPro" id="IPR053135">
    <property type="entry name" value="AKR2_Oxidoreductase"/>
</dbReference>
<evidence type="ECO:0000313" key="5">
    <source>
        <dbReference type="EMBL" id="RDU22445.1"/>
    </source>
</evidence>
<dbReference type="Pfam" id="PF13187">
    <property type="entry name" value="Fer4_9"/>
    <property type="match status" value="1"/>
</dbReference>
<keyword evidence="2" id="KW-0408">Iron</keyword>
<dbReference type="InterPro" id="IPR023210">
    <property type="entry name" value="NADP_OxRdtase_dom"/>
</dbReference>
<evidence type="ECO:0000259" key="4">
    <source>
        <dbReference type="PROSITE" id="PS51379"/>
    </source>
</evidence>
<dbReference type="Pfam" id="PF00248">
    <property type="entry name" value="Aldo_ket_red"/>
    <property type="match status" value="1"/>
</dbReference>
<dbReference type="PROSITE" id="PS51379">
    <property type="entry name" value="4FE4S_FER_2"/>
    <property type="match status" value="1"/>
</dbReference>
<dbReference type="InterPro" id="IPR017900">
    <property type="entry name" value="4Fe4S_Fe_S_CS"/>
</dbReference>
<keyword evidence="3" id="KW-0411">Iron-sulfur</keyword>
<evidence type="ECO:0000313" key="6">
    <source>
        <dbReference type="Proteomes" id="UP000255036"/>
    </source>
</evidence>
<dbReference type="PANTHER" id="PTHR43312:SF2">
    <property type="entry name" value="OXIDOREDUCTASE"/>
    <property type="match status" value="1"/>
</dbReference>
<reference evidence="5 6" key="1">
    <citation type="submission" date="2018-07" db="EMBL/GenBank/DDBJ databases">
        <title>Anaerosacharophilus polymeroproducens gen. nov. sp. nov., an anaerobic bacterium isolated from salt field.</title>
        <authorList>
            <person name="Kim W."/>
            <person name="Yang S.-H."/>
            <person name="Oh J."/>
            <person name="Lee J.-H."/>
            <person name="Kwon K.K."/>
        </authorList>
    </citation>
    <scope>NUCLEOTIDE SEQUENCE [LARGE SCALE GENOMIC DNA]</scope>
    <source>
        <strain evidence="5 6">MCWD5</strain>
    </source>
</reference>
<accession>A0A371ASB4</accession>
<dbReference type="GO" id="GO:0016491">
    <property type="term" value="F:oxidoreductase activity"/>
    <property type="evidence" value="ECO:0007669"/>
    <property type="project" value="InterPro"/>
</dbReference>
<feature type="domain" description="4Fe-4S ferredoxin-type" evidence="4">
    <location>
        <begin position="335"/>
        <end position="366"/>
    </location>
</feature>